<dbReference type="Gene3D" id="3.40.50.150">
    <property type="entry name" value="Vaccinia Virus protein VP39"/>
    <property type="match status" value="1"/>
</dbReference>
<reference evidence="3" key="1">
    <citation type="journal article" date="2019" name="Int. J. Syst. Evol. Microbiol.">
        <title>The Global Catalogue of Microorganisms (GCM) 10K type strain sequencing project: providing services to taxonomists for standard genome sequencing and annotation.</title>
        <authorList>
            <consortium name="The Broad Institute Genomics Platform"/>
            <consortium name="The Broad Institute Genome Sequencing Center for Infectious Disease"/>
            <person name="Wu L."/>
            <person name="Ma J."/>
        </authorList>
    </citation>
    <scope>NUCLEOTIDE SEQUENCE [LARGE SCALE GENOMIC DNA]</scope>
    <source>
        <strain evidence="3">JCM 17924</strain>
    </source>
</reference>
<comment type="caution">
    <text evidence="2">The sequence shown here is derived from an EMBL/GenBank/DDBJ whole genome shotgun (WGS) entry which is preliminary data.</text>
</comment>
<dbReference type="Pfam" id="PF13847">
    <property type="entry name" value="Methyltransf_31"/>
    <property type="match status" value="1"/>
</dbReference>
<keyword evidence="3" id="KW-1185">Reference proteome</keyword>
<dbReference type="SUPFAM" id="SSF53335">
    <property type="entry name" value="S-adenosyl-L-methionine-dependent methyltransferases"/>
    <property type="match status" value="1"/>
</dbReference>
<dbReference type="Proteomes" id="UP001500454">
    <property type="component" value="Unassembled WGS sequence"/>
</dbReference>
<evidence type="ECO:0000313" key="3">
    <source>
        <dbReference type="Proteomes" id="UP001500454"/>
    </source>
</evidence>
<proteinExistence type="predicted"/>
<organism evidence="2 3">
    <name type="scientific">Hymenobacter koreensis</name>
    <dbReference type="NCBI Taxonomy" id="1084523"/>
    <lineage>
        <taxon>Bacteria</taxon>
        <taxon>Pseudomonadati</taxon>
        <taxon>Bacteroidota</taxon>
        <taxon>Cytophagia</taxon>
        <taxon>Cytophagales</taxon>
        <taxon>Hymenobacteraceae</taxon>
        <taxon>Hymenobacter</taxon>
    </lineage>
</organism>
<dbReference type="EMBL" id="BAABHA010000010">
    <property type="protein sequence ID" value="GAA4386883.1"/>
    <property type="molecule type" value="Genomic_DNA"/>
</dbReference>
<name>A0ABP8J8T3_9BACT</name>
<dbReference type="RefSeq" id="WP_345225905.1">
    <property type="nucleotide sequence ID" value="NZ_BAABHA010000010.1"/>
</dbReference>
<sequence length="306" mass="35513">MKTTPILEDVTQLENPEIISEIQRYIANNGPEEEEYQSFTMLVNELGQRITDQKIEKEAVSGFVRNMQLLNDVKSIMGHICQKPYGYAGDFSIIDRIYTRNASREYRKWDDYSLANSAAQAVRNRKDYFKKVVSQKIHGQGKLLNIASGPGRDLFEYYIENPNSKVVTTCVELDREAIYYAGLLNKEFASKIDFVNKNILLYKATVKFDLIWSAGLFDYFNDRQFVVVLKSISRWLEPGGEIVIGNFNQEHNPSRLYMELFGEWFLNHRTSDELMELAKQAGFKDEHINVGHEPENVNLFLHLKRD</sequence>
<gene>
    <name evidence="2" type="ORF">GCM10023186_31980</name>
</gene>
<dbReference type="InterPro" id="IPR025714">
    <property type="entry name" value="Methyltranfer_dom"/>
</dbReference>
<evidence type="ECO:0000313" key="2">
    <source>
        <dbReference type="EMBL" id="GAA4386883.1"/>
    </source>
</evidence>
<feature type="domain" description="Methyltransferase" evidence="1">
    <location>
        <begin position="140"/>
        <end position="281"/>
    </location>
</feature>
<protein>
    <recommendedName>
        <fullName evidence="1">Methyltransferase domain-containing protein</fullName>
    </recommendedName>
</protein>
<dbReference type="InterPro" id="IPR029063">
    <property type="entry name" value="SAM-dependent_MTases_sf"/>
</dbReference>
<accession>A0ABP8J8T3</accession>
<evidence type="ECO:0000259" key="1">
    <source>
        <dbReference type="Pfam" id="PF13847"/>
    </source>
</evidence>
<dbReference type="CDD" id="cd02440">
    <property type="entry name" value="AdoMet_MTases"/>
    <property type="match status" value="1"/>
</dbReference>